<feature type="compositionally biased region" description="Basic and acidic residues" evidence="1">
    <location>
        <begin position="213"/>
        <end position="227"/>
    </location>
</feature>
<evidence type="ECO:0000313" key="2">
    <source>
        <dbReference type="EnsemblMetazoa" id="Aqu2.1.09998_001"/>
    </source>
</evidence>
<reference evidence="2" key="1">
    <citation type="submission" date="2017-05" db="UniProtKB">
        <authorList>
            <consortium name="EnsemblMetazoa"/>
        </authorList>
    </citation>
    <scope>IDENTIFICATION</scope>
</reference>
<evidence type="ECO:0000256" key="1">
    <source>
        <dbReference type="SAM" id="MobiDB-lite"/>
    </source>
</evidence>
<dbReference type="InParanoid" id="A0A1X7T646"/>
<organism evidence="2">
    <name type="scientific">Amphimedon queenslandica</name>
    <name type="common">Sponge</name>
    <dbReference type="NCBI Taxonomy" id="400682"/>
    <lineage>
        <taxon>Eukaryota</taxon>
        <taxon>Metazoa</taxon>
        <taxon>Porifera</taxon>
        <taxon>Demospongiae</taxon>
        <taxon>Heteroscleromorpha</taxon>
        <taxon>Haplosclerida</taxon>
        <taxon>Niphatidae</taxon>
        <taxon>Amphimedon</taxon>
    </lineage>
</organism>
<accession>A0A1X7T646</accession>
<feature type="region of interest" description="Disordered" evidence="1">
    <location>
        <begin position="206"/>
        <end position="227"/>
    </location>
</feature>
<dbReference type="AlphaFoldDB" id="A0A1X7T646"/>
<name>A0A1X7T646_AMPQE</name>
<protein>
    <submittedName>
        <fullName evidence="2">Uncharacterized protein</fullName>
    </submittedName>
</protein>
<dbReference type="EnsemblMetazoa" id="Aqu2.1.09998_001">
    <property type="protein sequence ID" value="Aqu2.1.09998_001"/>
    <property type="gene ID" value="Aqu2.1.09998"/>
</dbReference>
<dbReference type="OrthoDB" id="47375at2759"/>
<sequence>MIVFCTFFAFRSYSLGIFISKNSVLALGVVILYSEALLLSQLKSGHRKPPLPLHFDGPKPTASPREEFQSGCVQHMKELRGGTSLIDYCLNMSTLLELGEKRREYLMGGSKTEQQESYVGRKELSPNVESIIPGTKNLVIPRYSYWTGAEKLIAGRPCENILPVDEYILGKSNDHPESDWIHYHENTTRDLQPPIEVLQEIRKRKLKEEEEEAAKKEREKEKEKTEL</sequence>
<proteinExistence type="predicted"/>